<protein>
    <submittedName>
        <fullName evidence="1">Uncharacterized protein</fullName>
    </submittedName>
</protein>
<organism evidence="1">
    <name type="scientific">marine sediment metagenome</name>
    <dbReference type="NCBI Taxonomy" id="412755"/>
    <lineage>
        <taxon>unclassified sequences</taxon>
        <taxon>metagenomes</taxon>
        <taxon>ecological metagenomes</taxon>
    </lineage>
</organism>
<name>X0WN17_9ZZZZ</name>
<comment type="caution">
    <text evidence="1">The sequence shown here is derived from an EMBL/GenBank/DDBJ whole genome shotgun (WGS) entry which is preliminary data.</text>
</comment>
<gene>
    <name evidence="1" type="ORF">S01H1_59323</name>
</gene>
<dbReference type="EMBL" id="BARS01038799">
    <property type="protein sequence ID" value="GAG14091.1"/>
    <property type="molecule type" value="Genomic_DNA"/>
</dbReference>
<evidence type="ECO:0000313" key="1">
    <source>
        <dbReference type="EMBL" id="GAG14091.1"/>
    </source>
</evidence>
<dbReference type="AlphaFoldDB" id="X0WN17"/>
<accession>X0WN17</accession>
<sequence length="180" mass="19892">TGRFLNAAISEGAKQGLGLGRSVGAMLIREDFHYNRYSLLAKAYELDIPVTVHVAIGTDVIHFHPNVDGESIGMTSHLDFRIFARLISQLEGGVFINLGSAVILPEVFLKALTLVRNLGHKVRDFTTVNMDFIRHYRPMTNVVHRPTLEGGKGYCLVGHHEIMFPLLAAAVIEALHEIGH</sequence>
<reference evidence="1" key="1">
    <citation type="journal article" date="2014" name="Front. Microbiol.">
        <title>High frequency of phylogenetically diverse reductive dehalogenase-homologous genes in deep subseafloor sedimentary metagenomes.</title>
        <authorList>
            <person name="Kawai M."/>
            <person name="Futagami T."/>
            <person name="Toyoda A."/>
            <person name="Takaki Y."/>
            <person name="Nishi S."/>
            <person name="Hori S."/>
            <person name="Arai W."/>
            <person name="Tsubouchi T."/>
            <person name="Morono Y."/>
            <person name="Uchiyama I."/>
            <person name="Ito T."/>
            <person name="Fujiyama A."/>
            <person name="Inagaki F."/>
            <person name="Takami H."/>
        </authorList>
    </citation>
    <scope>NUCLEOTIDE SEQUENCE</scope>
    <source>
        <strain evidence="1">Expedition CK06-06</strain>
    </source>
</reference>
<proteinExistence type="predicted"/>
<feature type="non-terminal residue" evidence="1">
    <location>
        <position position="1"/>
    </location>
</feature>